<name>A0AC61L5U9_9EURY</name>
<organism evidence="1 2">
    <name type="scientific">Candidatus Methanogaster sp</name>
    <dbReference type="NCBI Taxonomy" id="3386292"/>
    <lineage>
        <taxon>Archaea</taxon>
        <taxon>Methanobacteriati</taxon>
        <taxon>Methanobacteriota</taxon>
        <taxon>Stenosarchaea group</taxon>
        <taxon>Methanomicrobia</taxon>
        <taxon>Methanosarcinales</taxon>
        <taxon>ANME-2 cluster</taxon>
        <taxon>Candidatus Methanogasteraceae</taxon>
        <taxon>Candidatus Methanogaster</taxon>
    </lineage>
</organism>
<dbReference type="Proteomes" id="UP000248329">
    <property type="component" value="Unassembled WGS sequence"/>
</dbReference>
<evidence type="ECO:0000313" key="1">
    <source>
        <dbReference type="EMBL" id="PXF61748.1"/>
    </source>
</evidence>
<sequence length="207" mass="23156">MTMIGTNTVTILFADIKDYSKLYLRQKLELREVVETELLAAIVDEVGRDSIKHYNSWGDAYLILFSNVNAGVKAALILRDQFRSRTNWRELGLPPTLNIRCSLHVGDVVIKDFENPIFGNKKQDVVGENIDLTARIEPITPPGRVWATKQVIALLPDNTPDGVHVDPIGKLELAKGLPENNLSKYVAFTHSHIRDKTGTKTASVDHE</sequence>
<accession>A0AC61L5U9</accession>
<protein>
    <submittedName>
        <fullName evidence="1">Uncharacterized protein</fullName>
    </submittedName>
</protein>
<proteinExistence type="predicted"/>
<comment type="caution">
    <text evidence="1">The sequence shown here is derived from an EMBL/GenBank/DDBJ whole genome shotgun (WGS) entry which is preliminary data.</text>
</comment>
<gene>
    <name evidence="1" type="ORF">C4B59_02520</name>
</gene>
<reference evidence="1" key="1">
    <citation type="submission" date="2018-01" db="EMBL/GenBank/DDBJ databases">
        <authorList>
            <person name="Krukenberg V."/>
        </authorList>
    </citation>
    <scope>NUCLEOTIDE SEQUENCE</scope>
    <source>
        <strain evidence="1">E20ANME2</strain>
    </source>
</reference>
<evidence type="ECO:0000313" key="2">
    <source>
        <dbReference type="Proteomes" id="UP000248329"/>
    </source>
</evidence>
<dbReference type="EMBL" id="PQXF01000003">
    <property type="protein sequence ID" value="PXF61748.1"/>
    <property type="molecule type" value="Genomic_DNA"/>
</dbReference>